<dbReference type="PANTHER" id="PTHR48049:SF180">
    <property type="entry name" value="GLYCOSYLTRANSFERASE"/>
    <property type="match status" value="1"/>
</dbReference>
<dbReference type="RefSeq" id="XP_023157255.1">
    <property type="nucleotide sequence ID" value="XM_023301487.2"/>
</dbReference>
<proteinExistence type="evidence at protein level"/>
<keyword evidence="8" id="KW-1267">Proteomics identification</keyword>
<dbReference type="AlphaFoldDB" id="A0A804M104"/>
<feature type="region of interest" description="Disordered" evidence="5">
    <location>
        <begin position="224"/>
        <end position="246"/>
    </location>
</feature>
<reference evidence="6" key="2">
    <citation type="submission" date="2019-07" db="EMBL/GenBank/DDBJ databases">
        <authorList>
            <person name="Seetharam A."/>
            <person name="Woodhouse M."/>
            <person name="Cannon E."/>
        </authorList>
    </citation>
    <scope>NUCLEOTIDE SEQUENCE [LARGE SCALE GENOMIC DNA]</scope>
    <source>
        <strain evidence="6">cv. B73</strain>
    </source>
</reference>
<dbReference type="GO" id="GO:0035251">
    <property type="term" value="F:UDP-glucosyltransferase activity"/>
    <property type="evidence" value="ECO:0000318"/>
    <property type="project" value="GO_Central"/>
</dbReference>
<dbReference type="InterPro" id="IPR035595">
    <property type="entry name" value="UDP_glycos_trans_CS"/>
</dbReference>
<dbReference type="EnsemblPlants" id="Zm00001eb051070_T001">
    <property type="protein sequence ID" value="Zm00001eb051070_P001"/>
    <property type="gene ID" value="Zm00001eb051070"/>
</dbReference>
<reference evidence="6" key="3">
    <citation type="submission" date="2021-05" db="UniProtKB">
        <authorList>
            <consortium name="EnsemblPlants"/>
        </authorList>
    </citation>
    <scope>IDENTIFICATION</scope>
    <source>
        <strain evidence="6">cv. B73</strain>
    </source>
</reference>
<dbReference type="InterPro" id="IPR002213">
    <property type="entry name" value="UDP_glucos_trans"/>
</dbReference>
<evidence type="ECO:0000256" key="2">
    <source>
        <dbReference type="ARBA" id="ARBA00022679"/>
    </source>
</evidence>
<keyword evidence="2 3" id="KW-0808">Transferase</keyword>
<sequence>MPYLTPTVPLTPLSINRCNINSYSIDPDHATPSGKTSSSRLPALPLALGQGQPIAMDAASSSAAPLRLVIFPWLGFGHLLPYLELAERLALRGHRVSFVSTPGNVARLPPLRPAAAPRVDIVALPLPRVDGLPDGAESTNSVPHDKFELLFKAFDGLAAPFAEFLGGCCADEGRRPDWVVLDSFHYWAATAAVEHKISLACHQVPCAMLLPSAACLAVGRERQSSSGKPAAAPRYESEQNKQYSAKDGASGVSIAERYFLTRERCTIMAIRSSHEWEPEFLPLVAPLVGKPVLPLGLLPPSPDGGRGASANANGEHATVRWLDAQPPSSVLYVALGSEVPLRAEQVHELALGLELAGTGFLWALRNPSGVPDADVLPAGFQERTRGRGLVTTGWVPQPSVLAHAAVGGFLTHCGRNSLIEGLLYGRPLVMLPIFGDQGPNARLMEGKKVGLQVPRDEHDGSFDRHGVAGAARAVMLEEETRGVFVANALKVQAIVADKELQDRYVDEFIQQLLIRGRPCPASS</sequence>
<dbReference type="Gene3D" id="3.40.50.2000">
    <property type="entry name" value="Glycogen Phosphorylase B"/>
    <property type="match status" value="2"/>
</dbReference>
<evidence type="ECO:0007829" key="8">
    <source>
        <dbReference type="PeptideAtlas" id="A0A804M104"/>
    </source>
</evidence>
<dbReference type="PANTHER" id="PTHR48049">
    <property type="entry name" value="GLYCOSYLTRANSFERASE"/>
    <property type="match status" value="1"/>
</dbReference>
<dbReference type="EC" id="2.4.1.-" evidence="4"/>
<keyword evidence="3" id="KW-0328">Glycosyltransferase</keyword>
<gene>
    <name evidence="6" type="primary">LOC100272814</name>
</gene>
<dbReference type="Gramene" id="Zm00001eb051070_T001">
    <property type="protein sequence ID" value="Zm00001eb051070_P001"/>
    <property type="gene ID" value="Zm00001eb051070"/>
</dbReference>
<dbReference type="FunCoup" id="A0A804M104">
    <property type="interactions" value="1"/>
</dbReference>
<evidence type="ECO:0000256" key="3">
    <source>
        <dbReference type="RuleBase" id="RU003718"/>
    </source>
</evidence>
<dbReference type="FunFam" id="3.40.50.2000:FF:000037">
    <property type="entry name" value="Glycosyltransferase"/>
    <property type="match status" value="1"/>
</dbReference>
<evidence type="ECO:0000256" key="5">
    <source>
        <dbReference type="SAM" id="MobiDB-lite"/>
    </source>
</evidence>
<dbReference type="Pfam" id="PF00201">
    <property type="entry name" value="UDPGT"/>
    <property type="match status" value="1"/>
</dbReference>
<keyword evidence="7" id="KW-1185">Reference proteome</keyword>
<dbReference type="Proteomes" id="UP000007305">
    <property type="component" value="Chromosome 1"/>
</dbReference>
<dbReference type="OrthoDB" id="5835829at2759"/>
<dbReference type="GeneID" id="100272814"/>
<evidence type="ECO:0000256" key="4">
    <source>
        <dbReference type="RuleBase" id="RU362057"/>
    </source>
</evidence>
<dbReference type="SUPFAM" id="SSF53756">
    <property type="entry name" value="UDP-Glycosyltransferase/glycogen phosphorylase"/>
    <property type="match status" value="1"/>
</dbReference>
<dbReference type="InterPro" id="IPR050481">
    <property type="entry name" value="UDP-glycosyltransf_plant"/>
</dbReference>
<evidence type="ECO:0000313" key="6">
    <source>
        <dbReference type="EnsemblPlants" id="Zm00001eb051070_P001"/>
    </source>
</evidence>
<dbReference type="PROSITE" id="PS00375">
    <property type="entry name" value="UDPGT"/>
    <property type="match status" value="1"/>
</dbReference>
<organism evidence="6 7">
    <name type="scientific">Zea mays</name>
    <name type="common">Maize</name>
    <dbReference type="NCBI Taxonomy" id="4577"/>
    <lineage>
        <taxon>Eukaryota</taxon>
        <taxon>Viridiplantae</taxon>
        <taxon>Streptophyta</taxon>
        <taxon>Embryophyta</taxon>
        <taxon>Tracheophyta</taxon>
        <taxon>Spermatophyta</taxon>
        <taxon>Magnoliopsida</taxon>
        <taxon>Liliopsida</taxon>
        <taxon>Poales</taxon>
        <taxon>Poaceae</taxon>
        <taxon>PACMAD clade</taxon>
        <taxon>Panicoideae</taxon>
        <taxon>Andropogonodae</taxon>
        <taxon>Andropogoneae</taxon>
        <taxon>Tripsacinae</taxon>
        <taxon>Zea</taxon>
    </lineage>
</organism>
<evidence type="ECO:0000256" key="1">
    <source>
        <dbReference type="ARBA" id="ARBA00009995"/>
    </source>
</evidence>
<evidence type="ECO:0000313" key="7">
    <source>
        <dbReference type="Proteomes" id="UP000007305"/>
    </source>
</evidence>
<comment type="similarity">
    <text evidence="1 3">Belongs to the UDP-glycosyltransferase family.</text>
</comment>
<accession>A0A804M104</accession>
<protein>
    <recommendedName>
        <fullName evidence="4">Glycosyltransferase</fullName>
        <ecNumber evidence="4">2.4.1.-</ecNumber>
    </recommendedName>
</protein>
<reference evidence="7" key="1">
    <citation type="submission" date="2015-12" db="EMBL/GenBank/DDBJ databases">
        <title>Update maize B73 reference genome by single molecule sequencing technologies.</title>
        <authorList>
            <consortium name="Maize Genome Sequencing Project"/>
            <person name="Ware D."/>
        </authorList>
    </citation>
    <scope>NUCLEOTIDE SEQUENCE [LARGE SCALE GENOMIC DNA]</scope>
    <source>
        <strain evidence="7">cv. B73</strain>
    </source>
</reference>
<dbReference type="InParanoid" id="A0A804M104"/>
<name>A0A804M104_MAIZE</name>
<dbReference type="CDD" id="cd03784">
    <property type="entry name" value="GT1_Gtf-like"/>
    <property type="match status" value="1"/>
</dbReference>